<reference evidence="2" key="1">
    <citation type="submission" date="2020-05" db="EMBL/GenBank/DDBJ databases">
        <title>Mycena genomes resolve the evolution of fungal bioluminescence.</title>
        <authorList>
            <person name="Tsai I.J."/>
        </authorList>
    </citation>
    <scope>NUCLEOTIDE SEQUENCE</scope>
    <source>
        <strain evidence="2">160909Yilan</strain>
    </source>
</reference>
<dbReference type="OrthoDB" id="2893954at2759"/>
<protein>
    <submittedName>
        <fullName evidence="2">Uncharacterized protein</fullName>
    </submittedName>
</protein>
<accession>A0A8H7DIU6</accession>
<dbReference type="InterPro" id="IPR036188">
    <property type="entry name" value="FAD/NAD-bd_sf"/>
</dbReference>
<feature type="chain" id="PRO_5034075651" evidence="1">
    <location>
        <begin position="22"/>
        <end position="467"/>
    </location>
</feature>
<organism evidence="2 3">
    <name type="scientific">Mycena sanguinolenta</name>
    <dbReference type="NCBI Taxonomy" id="230812"/>
    <lineage>
        <taxon>Eukaryota</taxon>
        <taxon>Fungi</taxon>
        <taxon>Dikarya</taxon>
        <taxon>Basidiomycota</taxon>
        <taxon>Agaricomycotina</taxon>
        <taxon>Agaricomycetes</taxon>
        <taxon>Agaricomycetidae</taxon>
        <taxon>Agaricales</taxon>
        <taxon>Marasmiineae</taxon>
        <taxon>Mycenaceae</taxon>
        <taxon>Mycena</taxon>
    </lineage>
</organism>
<dbReference type="Proteomes" id="UP000623467">
    <property type="component" value="Unassembled WGS sequence"/>
</dbReference>
<feature type="signal peptide" evidence="1">
    <location>
        <begin position="1"/>
        <end position="21"/>
    </location>
</feature>
<name>A0A8H7DIU6_9AGAR</name>
<comment type="caution">
    <text evidence="2">The sequence shown here is derived from an EMBL/GenBank/DDBJ whole genome shotgun (WGS) entry which is preliminary data.</text>
</comment>
<dbReference type="EMBL" id="JACAZH010000003">
    <property type="protein sequence ID" value="KAF7373858.1"/>
    <property type="molecule type" value="Genomic_DNA"/>
</dbReference>
<dbReference type="Gene3D" id="1.10.405.20">
    <property type="match status" value="1"/>
</dbReference>
<evidence type="ECO:0000313" key="2">
    <source>
        <dbReference type="EMBL" id="KAF7373858.1"/>
    </source>
</evidence>
<sequence length="467" mass="50327">MSRTRKLNLLLPLLCATGALGSGSSTIQRDVVIVGGGAAGTYTAIRLQQEGLSVPNTTTTFDYGVFFYHNITVTTDYFSALGVETIIAPLGGNSVATYANLNGDAKGQTVVPPGMPWANSTAAGDALARYINLYNAQFPFLDNGFNLPDPVPEDILLSWGDFMAKYDLDPAAFDTYLVIQFGNEMALPAIYAMKYFPSLTAEGFLGINPLITTANFDNQGIYDKALNKLGQGEGAFLNATITRITRSNDGVVVVMHTPDGKATTVNAKQLVLAIPPVVADLRAIGLDLSPEEENLFGQASFRYYFDSVIQNTGIPDNVTITNIDFTQPDGIPTSDRLVFNVENPNLPDGVPGLKVLYYGSNSAISDTDAQADIISTLAKYRAANGLDASVEPAFVAFNNHAPYELTVPVDAIRNGYYKKRNALQGCQNTWYTGAAWQAHNSATIWNFTETAVVEKVVKVLCQDGKCE</sequence>
<proteinExistence type="predicted"/>
<evidence type="ECO:0000256" key="1">
    <source>
        <dbReference type="SAM" id="SignalP"/>
    </source>
</evidence>
<evidence type="ECO:0000313" key="3">
    <source>
        <dbReference type="Proteomes" id="UP000623467"/>
    </source>
</evidence>
<gene>
    <name evidence="2" type="ORF">MSAN_00597800</name>
</gene>
<dbReference type="Gene3D" id="3.30.70.1990">
    <property type="match status" value="1"/>
</dbReference>
<dbReference type="AlphaFoldDB" id="A0A8H7DIU6"/>
<dbReference type="Gene3D" id="3.50.50.60">
    <property type="entry name" value="FAD/NAD(P)-binding domain"/>
    <property type="match status" value="1"/>
</dbReference>
<keyword evidence="1" id="KW-0732">Signal</keyword>
<dbReference type="SUPFAM" id="SSF51905">
    <property type="entry name" value="FAD/NAD(P)-binding domain"/>
    <property type="match status" value="1"/>
</dbReference>
<keyword evidence="3" id="KW-1185">Reference proteome</keyword>